<feature type="compositionally biased region" description="Polar residues" evidence="1">
    <location>
        <begin position="1141"/>
        <end position="1150"/>
    </location>
</feature>
<organism evidence="3 4">
    <name type="scientific">Nicrophorus vespilloides</name>
    <name type="common">Boreal carrion beetle</name>
    <dbReference type="NCBI Taxonomy" id="110193"/>
    <lineage>
        <taxon>Eukaryota</taxon>
        <taxon>Metazoa</taxon>
        <taxon>Ecdysozoa</taxon>
        <taxon>Arthropoda</taxon>
        <taxon>Hexapoda</taxon>
        <taxon>Insecta</taxon>
        <taxon>Pterygota</taxon>
        <taxon>Neoptera</taxon>
        <taxon>Endopterygota</taxon>
        <taxon>Coleoptera</taxon>
        <taxon>Polyphaga</taxon>
        <taxon>Staphyliniformia</taxon>
        <taxon>Silphidae</taxon>
        <taxon>Nicrophorinae</taxon>
        <taxon>Nicrophorus</taxon>
    </lineage>
</organism>
<feature type="compositionally biased region" description="Polar residues" evidence="1">
    <location>
        <begin position="373"/>
        <end position="386"/>
    </location>
</feature>
<keyword evidence="3" id="KW-1185">Reference proteome</keyword>
<feature type="compositionally biased region" description="Low complexity" evidence="1">
    <location>
        <begin position="392"/>
        <end position="408"/>
    </location>
</feature>
<dbReference type="Proteomes" id="UP000695000">
    <property type="component" value="Unplaced"/>
</dbReference>
<feature type="region of interest" description="Disordered" evidence="1">
    <location>
        <begin position="605"/>
        <end position="673"/>
    </location>
</feature>
<feature type="compositionally biased region" description="Low complexity" evidence="1">
    <location>
        <begin position="347"/>
        <end position="372"/>
    </location>
</feature>
<feature type="compositionally biased region" description="Gly residues" evidence="1">
    <location>
        <begin position="431"/>
        <end position="447"/>
    </location>
</feature>
<feature type="compositionally biased region" description="Polar residues" evidence="1">
    <location>
        <begin position="535"/>
        <end position="551"/>
    </location>
</feature>
<feature type="compositionally biased region" description="Low complexity" evidence="1">
    <location>
        <begin position="330"/>
        <end position="339"/>
    </location>
</feature>
<feature type="compositionally biased region" description="Polar residues" evidence="1">
    <location>
        <begin position="485"/>
        <end position="499"/>
    </location>
</feature>
<feature type="compositionally biased region" description="Low complexity" evidence="1">
    <location>
        <begin position="1050"/>
        <end position="1065"/>
    </location>
</feature>
<evidence type="ECO:0000256" key="1">
    <source>
        <dbReference type="SAM" id="MobiDB-lite"/>
    </source>
</evidence>
<feature type="compositionally biased region" description="Polar residues" evidence="1">
    <location>
        <begin position="1238"/>
        <end position="1256"/>
    </location>
</feature>
<dbReference type="RefSeq" id="XP_017771711.1">
    <property type="nucleotide sequence ID" value="XM_017916222.1"/>
</dbReference>
<feature type="region of interest" description="Disordered" evidence="1">
    <location>
        <begin position="967"/>
        <end position="1187"/>
    </location>
</feature>
<evidence type="ECO:0000256" key="2">
    <source>
        <dbReference type="SAM" id="SignalP"/>
    </source>
</evidence>
<gene>
    <name evidence="4" type="primary">LOC108559083</name>
</gene>
<evidence type="ECO:0000313" key="3">
    <source>
        <dbReference type="Proteomes" id="UP000695000"/>
    </source>
</evidence>
<feature type="compositionally biased region" description="Polar residues" evidence="1">
    <location>
        <begin position="304"/>
        <end position="327"/>
    </location>
</feature>
<feature type="signal peptide" evidence="2">
    <location>
        <begin position="1"/>
        <end position="21"/>
    </location>
</feature>
<name>A0ABM1MAW1_NICVS</name>
<feature type="compositionally biased region" description="Low complexity" evidence="1">
    <location>
        <begin position="1174"/>
        <end position="1187"/>
    </location>
</feature>
<feature type="region of interest" description="Disordered" evidence="1">
    <location>
        <begin position="1238"/>
        <end position="1348"/>
    </location>
</feature>
<feature type="compositionally biased region" description="Low complexity" evidence="1">
    <location>
        <begin position="416"/>
        <end position="430"/>
    </location>
</feature>
<dbReference type="GeneID" id="108559083"/>
<evidence type="ECO:0000313" key="4">
    <source>
        <dbReference type="RefSeq" id="XP_017771711.1"/>
    </source>
</evidence>
<feature type="compositionally biased region" description="Low complexity" evidence="1">
    <location>
        <begin position="1285"/>
        <end position="1296"/>
    </location>
</feature>
<proteinExistence type="predicted"/>
<feature type="region of interest" description="Disordered" evidence="1">
    <location>
        <begin position="238"/>
        <end position="551"/>
    </location>
</feature>
<feature type="compositionally biased region" description="Low complexity" evidence="1">
    <location>
        <begin position="258"/>
        <end position="270"/>
    </location>
</feature>
<feature type="compositionally biased region" description="Polar residues" evidence="1">
    <location>
        <begin position="996"/>
        <end position="1036"/>
    </location>
</feature>
<feature type="compositionally biased region" description="Low complexity" evidence="1">
    <location>
        <begin position="1310"/>
        <end position="1322"/>
    </location>
</feature>
<feature type="region of interest" description="Disordered" evidence="1">
    <location>
        <begin position="838"/>
        <end position="917"/>
    </location>
</feature>
<sequence length="1488" mass="154510">MARNLILISVTLLLLNSFGSTKETTYKDLEERKIQNATITHVTNALGVSRIYDYVTKTIAYKDYLLKKCFVERMNGQPFWIASRNLIEINEHLTADTVEKIGGPRVSDFCFGWVTHLIQDPNYGMQENEIDTGRIKRDANYYRGRVRGQTQSQYLNFGNGESDGKAEAESTAEGSKAFVTGKQGMGQAQSQSSPFSCADCYGQDNFVTGGRQQQSIAPGPLLPGKQLGQVTGQYPGQLTQGVYTSDTPRHGGNLVYKPTGPGSSGSQYTTGSGGISGQYPGGQYPSGPKPGSQPDTGKYGGGTQTYIPSQIPMNQQQPGTGSAQQIPIAQYPGGSQPSGQYGGGSQQQGLAQYPGGMQQQGPGQYPGRTQQGSTQYPGGAQQQGSTKYPGRQQGSPQYPGGTQQQGTGQYPGGQQGSPQYPSGTQQQGTGQYPGGQQGAGQYPGGQGLIQYPGGQGPTQYSGGQQGSTEYPGALQQGIHGGTQQGSGQYPGRTQQQGSEQRPGVSGQYPGGISNVAQYPHQIPGRPSAHYPDKTGQYSGIQQPTGQYSGGVQQTGIPSVPRDGQYTAPIQQSVHGIPGGKQPIAGGQQTYTSQYPQGQSIYHTDGRTQESYPQQGHLGKHSGVFDGQLSGNYQSNRGNAGQFSGTFSGKYNSHGDGQSGSQFGAGAPAQISTQTYPTSPIYTQLPTTGTFVPGRATGQPIVPGGTSTQTYVPGTQDFNVPGQIRQPAGPAGGTQQYLPSNGQTFIPGSAQTIQHGGPGRQLYIPGTTAGSLPPGVSQLYGPGPQGGPYQPDQALSGYVPGSQAPSSYDPASTGGHYINEGIVPSTGQPVGQTVPSRGQVGPSGSYLPGGGQISQYAGQDGQVAPSGPYLQGGGQTHYADQGAPSGTYLPGGGQTTQYTSQGGQGAPSYFPGGGQTNQYAGQVIPTSGIQGGSSGSYIPAKQYTDQTQPTYSSGQQIPAGGIYPAGQHYPGQTGGAVGEQWDYGRSRGDSGQGVGYSGQNVPANLITDEQQQPDDANSQAETSIQQVSNGTQASANAQGHFEGGSAQSQVSGTYAGTGSFSASAGSNDGKRGAQTQVSGGKEGAVSSAQGNGGKGQSQAQVQLSSETGETMSSAQSGGINHGSNSQVQAGDKGGMADAQANGPGSTSSQAQIGFLPYDENKPDDQSTPFNGGGSASSQSGTYSGQSQVQIQGTHKFGIRYNGGAQASSANVGKTYGNTMPTLKPMYSFNTPAVNKNDAMTQQGFGQYPGSTQQQGSVQRPGVSGQNPVDEKTSASKVQRVMTALPSTTTTTTTTTSTIASNEDYDYDLNSEESSTTSNTQESTDTQRHDSLDPVEDLQSPTNGRLSLRDGTILGSGVDVGGFKIPPGFRGRVSNSHTVISPSKIIYQKPVYAVGARTNLKDGRVGYGSGYSIQPTTYPIYHGNPQPGFVSLTKSETGSKNVITGKKTPSVYYTQSSSCGYFTNSCFYENGKKICMPKPKLNPDGSPMIC</sequence>
<keyword evidence="2" id="KW-0732">Signal</keyword>
<feature type="compositionally biased region" description="Polar residues" evidence="1">
    <location>
        <begin position="1095"/>
        <end position="1127"/>
    </location>
</feature>
<accession>A0ABM1MAW1</accession>
<protein>
    <submittedName>
        <fullName evidence="4">Hornerin-like</fullName>
    </submittedName>
</protein>
<feature type="chain" id="PRO_5045473116" evidence="2">
    <location>
        <begin position="22"/>
        <end position="1488"/>
    </location>
</feature>
<feature type="compositionally biased region" description="Low complexity" evidence="1">
    <location>
        <begin position="281"/>
        <end position="294"/>
    </location>
</feature>
<feature type="compositionally biased region" description="Polar residues" evidence="1">
    <location>
        <begin position="457"/>
        <end position="468"/>
    </location>
</feature>
<feature type="compositionally biased region" description="Gly residues" evidence="1">
    <location>
        <begin position="271"/>
        <end position="280"/>
    </location>
</feature>
<reference evidence="4" key="1">
    <citation type="submission" date="2025-08" db="UniProtKB">
        <authorList>
            <consortium name="RefSeq"/>
        </authorList>
    </citation>
    <scope>IDENTIFICATION</scope>
    <source>
        <tissue evidence="4">Whole Larva</tissue>
    </source>
</reference>
<feature type="compositionally biased region" description="Polar residues" evidence="1">
    <location>
        <begin position="628"/>
        <end position="661"/>
    </location>
</feature>